<feature type="active site" description="Tele-phosphohistidine intermediate" evidence="1">
    <location>
        <position position="50"/>
    </location>
</feature>
<accession>A0A9W4MLR0</accession>
<name>A0A9W4MLR0_PENOL</name>
<dbReference type="InterPro" id="IPR050275">
    <property type="entry name" value="PGM_Phosphatase"/>
</dbReference>
<dbReference type="EMBL" id="CAJVOS010000008">
    <property type="protein sequence ID" value="CAG7957831.1"/>
    <property type="molecule type" value="Genomic_DNA"/>
</dbReference>
<dbReference type="PANTHER" id="PTHR48100">
    <property type="entry name" value="BROAD-SPECIFICITY PHOSPHATASE YOR283W-RELATED"/>
    <property type="match status" value="1"/>
</dbReference>
<dbReference type="Proteomes" id="UP001153618">
    <property type="component" value="Unassembled WGS sequence"/>
</dbReference>
<dbReference type="PANTHER" id="PTHR48100:SF15">
    <property type="entry name" value="SEDOHEPTULOSE 1,7-BISPHOSPHATASE"/>
    <property type="match status" value="1"/>
</dbReference>
<feature type="binding site" evidence="2">
    <location>
        <begin position="137"/>
        <end position="140"/>
    </location>
    <ligand>
        <name>substrate</name>
    </ligand>
</feature>
<dbReference type="SUPFAM" id="SSF53254">
    <property type="entry name" value="Phosphoglycerate mutase-like"/>
    <property type="match status" value="1"/>
</dbReference>
<dbReference type="CDD" id="cd07067">
    <property type="entry name" value="HP_PGM_like"/>
    <property type="match status" value="1"/>
</dbReference>
<keyword evidence="5" id="KW-1185">Reference proteome</keyword>
<dbReference type="InterPro" id="IPR029033">
    <property type="entry name" value="His_PPase_superfam"/>
</dbReference>
<dbReference type="GO" id="GO:0050278">
    <property type="term" value="F:sedoheptulose-bisphosphatase activity"/>
    <property type="evidence" value="ECO:0007669"/>
    <property type="project" value="TreeGrafter"/>
</dbReference>
<feature type="active site" description="Proton donor/acceptor" evidence="1">
    <location>
        <position position="137"/>
    </location>
</feature>
<dbReference type="OrthoDB" id="4818801at2759"/>
<gene>
    <name evidence="4" type="ORF">POLS_LOCUS654</name>
</gene>
<evidence type="ECO:0008006" key="6">
    <source>
        <dbReference type="Google" id="ProtNLM"/>
    </source>
</evidence>
<dbReference type="InterPro" id="IPR013078">
    <property type="entry name" value="His_Pase_superF_clade-1"/>
</dbReference>
<reference evidence="4" key="1">
    <citation type="submission" date="2021-07" db="EMBL/GenBank/DDBJ databases">
        <authorList>
            <person name="Branca A.L. A."/>
        </authorList>
    </citation>
    <scope>NUCLEOTIDE SEQUENCE</scope>
</reference>
<proteinExistence type="predicted"/>
<feature type="binding site" evidence="2">
    <location>
        <begin position="62"/>
        <end position="63"/>
    </location>
    <ligand>
        <name>substrate</name>
    </ligand>
</feature>
<evidence type="ECO:0000313" key="4">
    <source>
        <dbReference type="EMBL" id="CAG7957831.1"/>
    </source>
</evidence>
<comment type="caution">
    <text evidence="4">The sequence shown here is derived from an EMBL/GenBank/DDBJ whole genome shotgun (WGS) entry which is preliminary data.</text>
</comment>
<feature type="region of interest" description="Disordered" evidence="3">
    <location>
        <begin position="1"/>
        <end position="25"/>
    </location>
</feature>
<sequence length="268" mass="30240">MNSDELRGNNRRRFTEAGPISPPPSRLLNITNIKMPDKDSSTPRVFLYRHGQTEWSKNGRYTGITELELTQDGVNQVNASGKMIVGSGRLIDPSKLSHVYISPRKRAVQTFDIAFSDADKQALKAANKVSETERLAEWGYGEYEGLLTKQIRALRKEHGLDSEREWDIWRDGCEGGESAQQVTDRIDDLIREIRAAHKDNMHGENPSDIVLVAHGHLLRAFTKRWLGYPMEFPLSLMLDPGAVGVLSYQHHSIDEPAMLVGYGFPIQE</sequence>
<evidence type="ECO:0000256" key="3">
    <source>
        <dbReference type="SAM" id="MobiDB-lite"/>
    </source>
</evidence>
<dbReference type="GO" id="GO:0046390">
    <property type="term" value="P:ribose phosphate biosynthetic process"/>
    <property type="evidence" value="ECO:0007669"/>
    <property type="project" value="TreeGrafter"/>
</dbReference>
<feature type="binding site" evidence="2">
    <location>
        <position position="106"/>
    </location>
    <ligand>
        <name>substrate</name>
    </ligand>
</feature>
<dbReference type="Pfam" id="PF00300">
    <property type="entry name" value="His_Phos_1"/>
    <property type="match status" value="1"/>
</dbReference>
<dbReference type="AlphaFoldDB" id="A0A9W4MLR0"/>
<organism evidence="4 5">
    <name type="scientific">Penicillium olsonii</name>
    <dbReference type="NCBI Taxonomy" id="99116"/>
    <lineage>
        <taxon>Eukaryota</taxon>
        <taxon>Fungi</taxon>
        <taxon>Dikarya</taxon>
        <taxon>Ascomycota</taxon>
        <taxon>Pezizomycotina</taxon>
        <taxon>Eurotiomycetes</taxon>
        <taxon>Eurotiomycetidae</taxon>
        <taxon>Eurotiales</taxon>
        <taxon>Aspergillaceae</taxon>
        <taxon>Penicillium</taxon>
    </lineage>
</organism>
<dbReference type="Gene3D" id="3.40.50.1240">
    <property type="entry name" value="Phosphoglycerate mutase-like"/>
    <property type="match status" value="1"/>
</dbReference>
<dbReference type="SMART" id="SM00855">
    <property type="entry name" value="PGAM"/>
    <property type="match status" value="1"/>
</dbReference>
<evidence type="ECO:0000256" key="1">
    <source>
        <dbReference type="PIRSR" id="PIRSR613078-1"/>
    </source>
</evidence>
<evidence type="ECO:0000256" key="2">
    <source>
        <dbReference type="PIRSR" id="PIRSR613078-2"/>
    </source>
</evidence>
<protein>
    <recommendedName>
        <fullName evidence="6">Phosphoglycerate mutase</fullName>
    </recommendedName>
</protein>
<evidence type="ECO:0000313" key="5">
    <source>
        <dbReference type="Proteomes" id="UP001153618"/>
    </source>
</evidence>